<dbReference type="PROSITE" id="PS50893">
    <property type="entry name" value="ABC_TRANSPORTER_2"/>
    <property type="match status" value="1"/>
</dbReference>
<reference evidence="6 7" key="1">
    <citation type="journal article" date="2021" name="Pathogens">
        <title>Isolation and Characterization of Kingella bonacorsii sp. nov., A Novel Kingella Species Detected in a Stable Periodontitis Subject.</title>
        <authorList>
            <person name="Antezack A."/>
            <person name="Boxberger M."/>
            <person name="Rolland C."/>
            <person name="Monnet-Corti V."/>
            <person name="La Scola B."/>
        </authorList>
    </citation>
    <scope>NUCLEOTIDE SEQUENCE [LARGE SCALE GENOMIC DNA]</scope>
    <source>
        <strain evidence="6 7">Marseille-Q4569</strain>
    </source>
</reference>
<dbReference type="Proteomes" id="UP000614058">
    <property type="component" value="Unassembled WGS sequence"/>
</dbReference>
<evidence type="ECO:0000256" key="2">
    <source>
        <dbReference type="ARBA" id="ARBA00022475"/>
    </source>
</evidence>
<dbReference type="CDD" id="cd03230">
    <property type="entry name" value="ABC_DR_subfamily_A"/>
    <property type="match status" value="1"/>
</dbReference>
<dbReference type="RefSeq" id="WP_200522224.1">
    <property type="nucleotide sequence ID" value="NZ_JAEHNZ010000002.1"/>
</dbReference>
<dbReference type="SMART" id="SM00382">
    <property type="entry name" value="AAA"/>
    <property type="match status" value="1"/>
</dbReference>
<accession>A0ABS1BT46</accession>
<dbReference type="PANTHER" id="PTHR42939">
    <property type="entry name" value="ABC TRANSPORTER ATP-BINDING PROTEIN ALBC-RELATED"/>
    <property type="match status" value="1"/>
</dbReference>
<evidence type="ECO:0000313" key="7">
    <source>
        <dbReference type="Proteomes" id="UP000614058"/>
    </source>
</evidence>
<evidence type="ECO:0000256" key="1">
    <source>
        <dbReference type="ARBA" id="ARBA00022448"/>
    </source>
</evidence>
<evidence type="ECO:0000313" key="6">
    <source>
        <dbReference type="EMBL" id="MBK0396055.1"/>
    </source>
</evidence>
<dbReference type="PROSITE" id="PS00211">
    <property type="entry name" value="ABC_TRANSPORTER_1"/>
    <property type="match status" value="1"/>
</dbReference>
<dbReference type="InterPro" id="IPR003593">
    <property type="entry name" value="AAA+_ATPase"/>
</dbReference>
<dbReference type="InterPro" id="IPR003439">
    <property type="entry name" value="ABC_transporter-like_ATP-bd"/>
</dbReference>
<protein>
    <submittedName>
        <fullName evidence="6">ABC transporter ATP-binding protein</fullName>
    </submittedName>
</protein>
<dbReference type="SUPFAM" id="SSF52540">
    <property type="entry name" value="P-loop containing nucleoside triphosphate hydrolases"/>
    <property type="match status" value="1"/>
</dbReference>
<sequence length="301" mass="32775">MTTPTIHLSLSQVTKQYGEQKAVNHVDLTLQAGECVGLAGHNGAGKSTMMKLILGLIHPTQGSVTLFGENVSGSRATEIRRKIGYLPEIVALHPSLTGKETMDFYAKLKGVDTKGNHALLERVGIAQSAHKRVGAYSKGMRQRLALAQALLGAPQVLLFDEPTTGLDPASRQLFYQIVHELKTQGATVLLCTHALAELDGHADRVVVMKNGRKLADGNMRELQVQSGLPVSIDVTLARETTLPPHWYSVSGCPHRYISECQANEKAARIQELGSLDNITAIDIHTPTLDEVYAEFLKREDV</sequence>
<gene>
    <name evidence="6" type="ORF">JDW22_05560</name>
</gene>
<proteinExistence type="predicted"/>
<name>A0ABS1BT46_9NEIS</name>
<dbReference type="InterPro" id="IPR027417">
    <property type="entry name" value="P-loop_NTPase"/>
</dbReference>
<keyword evidence="3" id="KW-0547">Nucleotide-binding</keyword>
<keyword evidence="1" id="KW-0813">Transport</keyword>
<dbReference type="InterPro" id="IPR017871">
    <property type="entry name" value="ABC_transporter-like_CS"/>
</dbReference>
<dbReference type="InterPro" id="IPR051782">
    <property type="entry name" value="ABC_Transporter_VariousFunc"/>
</dbReference>
<dbReference type="GO" id="GO:0005524">
    <property type="term" value="F:ATP binding"/>
    <property type="evidence" value="ECO:0007669"/>
    <property type="project" value="UniProtKB-KW"/>
</dbReference>
<organism evidence="6 7">
    <name type="scientific">Kingella bonacorsii</name>
    <dbReference type="NCBI Taxonomy" id="2796361"/>
    <lineage>
        <taxon>Bacteria</taxon>
        <taxon>Pseudomonadati</taxon>
        <taxon>Pseudomonadota</taxon>
        <taxon>Betaproteobacteria</taxon>
        <taxon>Neisseriales</taxon>
        <taxon>Neisseriaceae</taxon>
        <taxon>Kingella</taxon>
    </lineage>
</organism>
<keyword evidence="4 6" id="KW-0067">ATP-binding</keyword>
<feature type="domain" description="ABC transporter" evidence="5">
    <location>
        <begin position="8"/>
        <end position="235"/>
    </location>
</feature>
<dbReference type="Pfam" id="PF00005">
    <property type="entry name" value="ABC_tran"/>
    <property type="match status" value="1"/>
</dbReference>
<dbReference type="EMBL" id="JAEHNZ010000002">
    <property type="protein sequence ID" value="MBK0396055.1"/>
    <property type="molecule type" value="Genomic_DNA"/>
</dbReference>
<evidence type="ECO:0000259" key="5">
    <source>
        <dbReference type="PROSITE" id="PS50893"/>
    </source>
</evidence>
<keyword evidence="7" id="KW-1185">Reference proteome</keyword>
<keyword evidence="2" id="KW-0472">Membrane</keyword>
<evidence type="ECO:0000256" key="4">
    <source>
        <dbReference type="ARBA" id="ARBA00022840"/>
    </source>
</evidence>
<keyword evidence="2" id="KW-1003">Cell membrane</keyword>
<dbReference type="Gene3D" id="3.40.50.300">
    <property type="entry name" value="P-loop containing nucleotide triphosphate hydrolases"/>
    <property type="match status" value="1"/>
</dbReference>
<dbReference type="PANTHER" id="PTHR42939:SF1">
    <property type="entry name" value="ABC TRANSPORTER ATP-BINDING PROTEIN ALBC-RELATED"/>
    <property type="match status" value="1"/>
</dbReference>
<comment type="caution">
    <text evidence="6">The sequence shown here is derived from an EMBL/GenBank/DDBJ whole genome shotgun (WGS) entry which is preliminary data.</text>
</comment>
<evidence type="ECO:0000256" key="3">
    <source>
        <dbReference type="ARBA" id="ARBA00022741"/>
    </source>
</evidence>